<keyword evidence="2" id="KW-1185">Reference proteome</keyword>
<proteinExistence type="predicted"/>
<organism evidence="1 2">
    <name type="scientific">Paenibacillus faecis</name>
    <dbReference type="NCBI Taxonomy" id="862114"/>
    <lineage>
        <taxon>Bacteria</taxon>
        <taxon>Bacillati</taxon>
        <taxon>Bacillota</taxon>
        <taxon>Bacilli</taxon>
        <taxon>Bacillales</taxon>
        <taxon>Paenibacillaceae</taxon>
        <taxon>Paenibacillus</taxon>
    </lineage>
</organism>
<comment type="caution">
    <text evidence="1">The sequence shown here is derived from an EMBL/GenBank/DDBJ whole genome shotgun (WGS) entry which is preliminary data.</text>
</comment>
<sequence length="89" mass="10045">MLPSFQLQKDANLQVFKAIPEGIAKKDANLQVFPAILEKRADLVKNSCRFAGILKCWAPNKKKHAHMQEFILSRLSEGGLLIKRTPSTR</sequence>
<dbReference type="Proteomes" id="UP000325218">
    <property type="component" value="Unassembled WGS sequence"/>
</dbReference>
<protein>
    <submittedName>
        <fullName evidence="1">Uncharacterized protein</fullName>
    </submittedName>
</protein>
<accession>A0A5D0CN18</accession>
<dbReference type="RefSeq" id="WP_148455253.1">
    <property type="nucleotide sequence ID" value="NZ_VSDO01000004.1"/>
</dbReference>
<evidence type="ECO:0000313" key="2">
    <source>
        <dbReference type="Proteomes" id="UP000325218"/>
    </source>
</evidence>
<evidence type="ECO:0000313" key="1">
    <source>
        <dbReference type="EMBL" id="TYA11429.1"/>
    </source>
</evidence>
<gene>
    <name evidence="1" type="ORF">FRY98_19985</name>
</gene>
<name>A0A5D0CN18_9BACL</name>
<dbReference type="AlphaFoldDB" id="A0A5D0CN18"/>
<reference evidence="1 2" key="1">
    <citation type="submission" date="2019-08" db="EMBL/GenBank/DDBJ databases">
        <title>Genome sequencing of Paenibacillus faecis DSM 23593(T).</title>
        <authorList>
            <person name="Kook J.-K."/>
            <person name="Park S.-N."/>
            <person name="Lim Y.K."/>
        </authorList>
    </citation>
    <scope>NUCLEOTIDE SEQUENCE [LARGE SCALE GENOMIC DNA]</scope>
    <source>
        <strain evidence="1 2">DSM 23593</strain>
    </source>
</reference>
<dbReference type="EMBL" id="VSDO01000004">
    <property type="protein sequence ID" value="TYA11429.1"/>
    <property type="molecule type" value="Genomic_DNA"/>
</dbReference>